<keyword evidence="2" id="KW-0472">Membrane</keyword>
<dbReference type="PROSITE" id="PS50943">
    <property type="entry name" value="HTH_CROC1"/>
    <property type="match status" value="1"/>
</dbReference>
<dbReference type="Pfam" id="PF13413">
    <property type="entry name" value="HTH_25"/>
    <property type="match status" value="1"/>
</dbReference>
<evidence type="ECO:0000259" key="3">
    <source>
        <dbReference type="PROSITE" id="PS50943"/>
    </source>
</evidence>
<dbReference type="PANTHER" id="PTHR34475:SF1">
    <property type="entry name" value="CYTOSKELETON PROTEIN RODZ"/>
    <property type="match status" value="1"/>
</dbReference>
<evidence type="ECO:0000313" key="4">
    <source>
        <dbReference type="EMBL" id="ATF24886.1"/>
    </source>
</evidence>
<feature type="compositionally biased region" description="Basic and acidic residues" evidence="1">
    <location>
        <begin position="154"/>
        <end position="175"/>
    </location>
</feature>
<sequence length="290" mass="31548">MSELGNLLKKSRKEKKMTLDELQQKTKIQKRYLEAIEQGNFSVLPGDFYTRAFIRTYAEVVGLDGDEIMATYRNELPSIKTEVNATDTTATREKPKKAPREVPAFLLGKGFKIVLAVMVVVIVGALWWMLYNKGQTSTDTVVDKSPATSISIDEANKSGESKVESSSKESESSDSKEEDEDAGDVKISAPDKDSESNVYEIEAPKSAKLKLVLDATSGDSWNSITSSTGESLESGLLASGNKQEVELSGQTSVNVTVGNSQALEVTIDGEKLTFASDSITQNITLNITQK</sequence>
<dbReference type="SMART" id="SM00530">
    <property type="entry name" value="HTH_XRE"/>
    <property type="match status" value="1"/>
</dbReference>
<evidence type="ECO:0000256" key="2">
    <source>
        <dbReference type="SAM" id="Phobius"/>
    </source>
</evidence>
<dbReference type="InterPro" id="IPR050400">
    <property type="entry name" value="Bact_Cytoskel_RodZ"/>
</dbReference>
<dbReference type="Gene3D" id="1.10.260.40">
    <property type="entry name" value="lambda repressor-like DNA-binding domains"/>
    <property type="match status" value="1"/>
</dbReference>
<evidence type="ECO:0000313" key="5">
    <source>
        <dbReference type="Proteomes" id="UP000243591"/>
    </source>
</evidence>
<dbReference type="GO" id="GO:0003677">
    <property type="term" value="F:DNA binding"/>
    <property type="evidence" value="ECO:0007669"/>
    <property type="project" value="InterPro"/>
</dbReference>
<feature type="transmembrane region" description="Helical" evidence="2">
    <location>
        <begin position="110"/>
        <end position="130"/>
    </location>
</feature>
<protein>
    <submittedName>
        <fullName evidence="4">Helix-turn-helix domain-containing protein</fullName>
    </submittedName>
</protein>
<dbReference type="KEGG" id="bths:CNY62_00025"/>
<keyword evidence="2" id="KW-0812">Transmembrane</keyword>
<dbReference type="Pfam" id="PF13464">
    <property type="entry name" value="RodZ_C"/>
    <property type="match status" value="1"/>
</dbReference>
<reference evidence="4 5" key="1">
    <citation type="submission" date="2017-09" db="EMBL/GenBank/DDBJ databases">
        <title>Complete Genome Sequences of Two Strains of the Meat Spoilage Bacterium Brochothrix thermosphacta Isolated from Ground Chicken.</title>
        <authorList>
            <person name="Paoli G.C."/>
            <person name="Wijey C."/>
            <person name="Chen C.-Y."/>
            <person name="Nguyen L."/>
            <person name="Yan X."/>
            <person name="Irwin P.L."/>
        </authorList>
    </citation>
    <scope>NUCLEOTIDE SEQUENCE [LARGE SCALE GENOMIC DNA]</scope>
    <source>
        <strain evidence="4 5">BI</strain>
    </source>
</reference>
<accession>A0A1D2L8F1</accession>
<dbReference type="EMBL" id="CP023483">
    <property type="protein sequence ID" value="ATF24886.1"/>
    <property type="molecule type" value="Genomic_DNA"/>
</dbReference>
<keyword evidence="5" id="KW-1185">Reference proteome</keyword>
<dbReference type="InterPro" id="IPR010982">
    <property type="entry name" value="Lambda_DNA-bd_dom_sf"/>
</dbReference>
<dbReference type="PANTHER" id="PTHR34475">
    <property type="match status" value="1"/>
</dbReference>
<feature type="region of interest" description="Disordered" evidence="1">
    <location>
        <begin position="152"/>
        <end position="197"/>
    </location>
</feature>
<organism evidence="4 5">
    <name type="scientific">Brochothrix thermosphacta</name>
    <name type="common">Microbacterium thermosphactum</name>
    <dbReference type="NCBI Taxonomy" id="2756"/>
    <lineage>
        <taxon>Bacteria</taxon>
        <taxon>Bacillati</taxon>
        <taxon>Bacillota</taxon>
        <taxon>Bacilli</taxon>
        <taxon>Bacillales</taxon>
        <taxon>Listeriaceae</taxon>
        <taxon>Brochothrix</taxon>
    </lineage>
</organism>
<dbReference type="InterPro" id="IPR025194">
    <property type="entry name" value="RodZ-like_C"/>
</dbReference>
<dbReference type="InterPro" id="IPR001387">
    <property type="entry name" value="Cro/C1-type_HTH"/>
</dbReference>
<dbReference type="CDD" id="cd00093">
    <property type="entry name" value="HTH_XRE"/>
    <property type="match status" value="1"/>
</dbReference>
<proteinExistence type="predicted"/>
<dbReference type="Proteomes" id="UP000243591">
    <property type="component" value="Chromosome"/>
</dbReference>
<evidence type="ECO:0000256" key="1">
    <source>
        <dbReference type="SAM" id="MobiDB-lite"/>
    </source>
</evidence>
<dbReference type="AlphaFoldDB" id="A0A1D2L8F1"/>
<keyword evidence="2" id="KW-1133">Transmembrane helix</keyword>
<dbReference type="RefSeq" id="WP_069125423.1">
    <property type="nucleotide sequence ID" value="NZ_CP016841.1"/>
</dbReference>
<dbReference type="SUPFAM" id="SSF47413">
    <property type="entry name" value="lambda repressor-like DNA-binding domains"/>
    <property type="match status" value="1"/>
</dbReference>
<gene>
    <name evidence="4" type="ORF">CNY62_00025</name>
</gene>
<dbReference type="STRING" id="2756.BFR44_03305"/>
<feature type="domain" description="HTH cro/C1-type" evidence="3">
    <location>
        <begin position="8"/>
        <end position="40"/>
    </location>
</feature>
<name>A0A1D2L8F1_BROTH</name>